<reference evidence="6 7" key="1">
    <citation type="submission" date="2018-08" db="EMBL/GenBank/DDBJ databases">
        <title>Recombination of ecologically and evolutionarily significant loci maintains genetic cohesion in the Pseudomonas syringae species complex.</title>
        <authorList>
            <person name="Dillon M."/>
            <person name="Thakur S."/>
            <person name="Almeida R.N.D."/>
            <person name="Weir B.S."/>
            <person name="Guttman D.S."/>
        </authorList>
    </citation>
    <scope>NUCLEOTIDE SEQUENCE [LARGE SCALE GENOMIC DNA]</scope>
    <source>
        <strain evidence="6 7">ICMP 3934</strain>
    </source>
</reference>
<dbReference type="Pfam" id="PF06934">
    <property type="entry name" value="CTI"/>
    <property type="match status" value="1"/>
</dbReference>
<dbReference type="AlphaFoldDB" id="A0A0Q0HPG1"/>
<name>A0A0Q0HPG1_PSESX</name>
<organism evidence="6 7">
    <name type="scientific">Pseudomonas syringae pv. theae</name>
    <dbReference type="NCBI Taxonomy" id="103985"/>
    <lineage>
        <taxon>Bacteria</taxon>
        <taxon>Pseudomonadati</taxon>
        <taxon>Pseudomonadota</taxon>
        <taxon>Gammaproteobacteria</taxon>
        <taxon>Pseudomonadales</taxon>
        <taxon>Pseudomonadaceae</taxon>
        <taxon>Pseudomonas</taxon>
        <taxon>Pseudomonas syringae</taxon>
    </lineage>
</organism>
<evidence type="ECO:0000313" key="6">
    <source>
        <dbReference type="EMBL" id="RMT67361.1"/>
    </source>
</evidence>
<dbReference type="InterPro" id="IPR009056">
    <property type="entry name" value="Cyt_c-like_dom"/>
</dbReference>
<evidence type="ECO:0000259" key="5">
    <source>
        <dbReference type="PROSITE" id="PS51007"/>
    </source>
</evidence>
<dbReference type="Proteomes" id="UP000282636">
    <property type="component" value="Unassembled WGS sequence"/>
</dbReference>
<sequence length="772" mass="86461">MPLRLLASVALLFICCAAQAQNLRSPATSAPPAISYVQDIQPILTEKCVACHACNDAPCQLNLGSGEGLSRGASKIPVYQGERSETVAPTRLFYDARNTDAWRGKGFYSVLEAQGGQAALMARMLDLGRSAPLPANSKIPDEIALGLNRENVCPLPGEFSAYAAAHAQQGMPLAVAGLTDAEYQTLRRWLAAGAPVEQQSITPSVSETAQINAWEALLNQPGARQALVGRWLFEHLFLAHIYFEGGETQHFFQWVRSRTPSGQPVDLIATRRPDDDPGSDFYYRLVPVQGVIVHKTHITYAMSPHKLARVRQLFYGNGTDWTVDALPGYGPGHRANPFLTFEAIPAAARYQFMLDNAEYFVRTFIRGPVCRGQIATDVIRDQFWVLFQDPAHDHYITDATYRGHAMPLLAMPGQNDDVGSVLSLWLSYRDRRNQYEDLRRDSYAKMPAPGWSTLWAGNDNALLTVFRHFDSASVNKGLIGDVPHSMWLFDFPLLERTYYQLAVNFDVYGNVSHQAQTRLYFDLIRNGAEINFLRLMPADQRDGMLGDLYQDGGKFKMWLDYQSIDDDTPTGIKLDAKAPQRDFALKLIERAGSLNAAPDPINRCTGAYCSRANLDSTFAQAEQALSRLTSRPAAGLKVIDQLPEASMLRIEGSDGKRVMYSMLRNRAHSNVAFLLGESYRYIPGLDTLTIYPGVLSSYPNFIFNIPAAQVPAFVEAMQQSKDQASFEQIVQRWGIRRTHPLFWTYFHDLNRYLQETEPREAAVLDMNRYENL</sequence>
<evidence type="ECO:0000313" key="7">
    <source>
        <dbReference type="Proteomes" id="UP000282636"/>
    </source>
</evidence>
<keyword evidence="6" id="KW-0413">Isomerase</keyword>
<dbReference type="GO" id="GO:0009055">
    <property type="term" value="F:electron transfer activity"/>
    <property type="evidence" value="ECO:0007669"/>
    <property type="project" value="InterPro"/>
</dbReference>
<evidence type="ECO:0000256" key="4">
    <source>
        <dbReference type="SAM" id="SignalP"/>
    </source>
</evidence>
<accession>A0A0Q0HPG1</accession>
<keyword evidence="1 3" id="KW-0479">Metal-binding</keyword>
<dbReference type="EMBL" id="RBTL01000165">
    <property type="protein sequence ID" value="RMT67361.1"/>
    <property type="molecule type" value="Genomic_DNA"/>
</dbReference>
<dbReference type="RefSeq" id="WP_020325610.1">
    <property type="nucleotide sequence ID" value="NZ_BQUM01000018.1"/>
</dbReference>
<proteinExistence type="predicted"/>
<evidence type="ECO:0000256" key="3">
    <source>
        <dbReference type="PROSITE-ProRule" id="PRU00433"/>
    </source>
</evidence>
<gene>
    <name evidence="6" type="ORF">ALP44_02495</name>
</gene>
<dbReference type="GO" id="GO:0046872">
    <property type="term" value="F:metal ion binding"/>
    <property type="evidence" value="ECO:0007669"/>
    <property type="project" value="UniProtKB-KW"/>
</dbReference>
<dbReference type="PROSITE" id="PS51007">
    <property type="entry name" value="CYTC"/>
    <property type="match status" value="1"/>
</dbReference>
<keyword evidence="3" id="KW-0349">Heme</keyword>
<feature type="domain" description="Cytochrome c" evidence="5">
    <location>
        <begin position="35"/>
        <end position="194"/>
    </location>
</feature>
<evidence type="ECO:0000256" key="1">
    <source>
        <dbReference type="ARBA" id="ARBA00022723"/>
    </source>
</evidence>
<keyword evidence="2 3" id="KW-0408">Iron</keyword>
<feature type="chain" id="PRO_5030016586" evidence="4">
    <location>
        <begin position="21"/>
        <end position="772"/>
    </location>
</feature>
<protein>
    <submittedName>
        <fullName evidence="6">Esterified fatty acid cis/trans isomerase</fullName>
    </submittedName>
</protein>
<feature type="signal peptide" evidence="4">
    <location>
        <begin position="1"/>
        <end position="20"/>
    </location>
</feature>
<dbReference type="InterPro" id="IPR010706">
    <property type="entry name" value="Fatty_acid_cis-trans_isomerase"/>
</dbReference>
<dbReference type="GO" id="GO:0020037">
    <property type="term" value="F:heme binding"/>
    <property type="evidence" value="ECO:0007669"/>
    <property type="project" value="InterPro"/>
</dbReference>
<evidence type="ECO:0000256" key="2">
    <source>
        <dbReference type="ARBA" id="ARBA00023004"/>
    </source>
</evidence>
<comment type="caution">
    <text evidence="6">The sequence shown here is derived from an EMBL/GenBank/DDBJ whole genome shotgun (WGS) entry which is preliminary data.</text>
</comment>
<keyword evidence="4" id="KW-0732">Signal</keyword>
<dbReference type="GO" id="GO:0016853">
    <property type="term" value="F:isomerase activity"/>
    <property type="evidence" value="ECO:0007669"/>
    <property type="project" value="UniProtKB-KW"/>
</dbReference>